<reference evidence="2" key="1">
    <citation type="submission" date="2018-06" db="EMBL/GenBank/DDBJ databases">
        <authorList>
            <person name="Zhirakovskaya E."/>
        </authorList>
    </citation>
    <scope>NUCLEOTIDE SEQUENCE</scope>
</reference>
<dbReference type="PIRSF" id="PIRSF003113">
    <property type="entry name" value="BolA"/>
    <property type="match status" value="1"/>
</dbReference>
<dbReference type="InterPro" id="IPR002634">
    <property type="entry name" value="BolA"/>
</dbReference>
<comment type="similarity">
    <text evidence="1">Belongs to the BolA/IbaG family.</text>
</comment>
<dbReference type="EMBL" id="UOEH01000612">
    <property type="protein sequence ID" value="VAW07832.1"/>
    <property type="molecule type" value="Genomic_DNA"/>
</dbReference>
<dbReference type="Pfam" id="PF01722">
    <property type="entry name" value="BolA"/>
    <property type="match status" value="1"/>
</dbReference>
<dbReference type="InterPro" id="IPR036065">
    <property type="entry name" value="BolA-like_sf"/>
</dbReference>
<dbReference type="PANTHER" id="PTHR46229:SF2">
    <property type="entry name" value="BOLA-LIKE PROTEIN 1"/>
    <property type="match status" value="1"/>
</dbReference>
<proteinExistence type="inferred from homology"/>
<dbReference type="PANTHER" id="PTHR46229">
    <property type="entry name" value="BOLA TRANSCRIPTION REGULATOR"/>
    <property type="match status" value="1"/>
</dbReference>
<dbReference type="InterPro" id="IPR050961">
    <property type="entry name" value="BolA/IbaG_stress_morph_reg"/>
</dbReference>
<organism evidence="2">
    <name type="scientific">hydrothermal vent metagenome</name>
    <dbReference type="NCBI Taxonomy" id="652676"/>
    <lineage>
        <taxon>unclassified sequences</taxon>
        <taxon>metagenomes</taxon>
        <taxon>ecological metagenomes</taxon>
    </lineage>
</organism>
<protein>
    <submittedName>
        <fullName evidence="2">YrbA protein</fullName>
    </submittedName>
</protein>
<dbReference type="AlphaFoldDB" id="A0A3B0T038"/>
<dbReference type="Gene3D" id="3.30.300.90">
    <property type="entry name" value="BolA-like"/>
    <property type="match status" value="1"/>
</dbReference>
<gene>
    <name evidence="2" type="ORF">MNBD_ALPHA05-312</name>
</gene>
<name>A0A3B0T038_9ZZZZ</name>
<sequence>LILDAMPDADIEIEDLAGDGDHYRARIISAAFNEKTRIQQHQLVYKALKGRMGGELHALALETEARE</sequence>
<dbReference type="SUPFAM" id="SSF82657">
    <property type="entry name" value="BolA-like"/>
    <property type="match status" value="1"/>
</dbReference>
<evidence type="ECO:0000256" key="1">
    <source>
        <dbReference type="ARBA" id="ARBA00005578"/>
    </source>
</evidence>
<feature type="non-terminal residue" evidence="2">
    <location>
        <position position="1"/>
    </location>
</feature>
<evidence type="ECO:0000313" key="2">
    <source>
        <dbReference type="EMBL" id="VAW07832.1"/>
    </source>
</evidence>
<accession>A0A3B0T038</accession>